<evidence type="ECO:0000313" key="1">
    <source>
        <dbReference type="EMBL" id="TDU73066.1"/>
    </source>
</evidence>
<protein>
    <submittedName>
        <fullName evidence="1">Uncharacterized protein</fullName>
    </submittedName>
</protein>
<proteinExistence type="predicted"/>
<reference evidence="1 2" key="1">
    <citation type="submission" date="2019-03" db="EMBL/GenBank/DDBJ databases">
        <title>Genomic Encyclopedia of Archaeal and Bacterial Type Strains, Phase II (KMG-II): from individual species to whole genera.</title>
        <authorList>
            <person name="Goeker M."/>
        </authorList>
    </citation>
    <scope>NUCLEOTIDE SEQUENCE [LARGE SCALE GENOMIC DNA]</scope>
    <source>
        <strain evidence="1 2">ATCC 25309</strain>
    </source>
</reference>
<dbReference type="AlphaFoldDB" id="A0A4R7S5X9"/>
<dbReference type="EMBL" id="SOCA01000002">
    <property type="protein sequence ID" value="TDU73066.1"/>
    <property type="molecule type" value="Genomic_DNA"/>
</dbReference>
<sequence length="101" mass="11362">MTEAEIAKKYTRIVKTSLGQWVQAMVVKKPMSDTPEITWKGVGRMLPVRALDENVEMARLAVLKDRRFFRLCEKCNEARPASLILDSGACQECVSESKAMA</sequence>
<name>A0A4R7S5X9_9BACT</name>
<dbReference type="Proteomes" id="UP000295662">
    <property type="component" value="Unassembled WGS sequence"/>
</dbReference>
<gene>
    <name evidence="1" type="ORF">EI77_01533</name>
</gene>
<keyword evidence="2" id="KW-1185">Reference proteome</keyword>
<organism evidence="1 2">
    <name type="scientific">Prosthecobacter fusiformis</name>
    <dbReference type="NCBI Taxonomy" id="48464"/>
    <lineage>
        <taxon>Bacteria</taxon>
        <taxon>Pseudomonadati</taxon>
        <taxon>Verrucomicrobiota</taxon>
        <taxon>Verrucomicrobiia</taxon>
        <taxon>Verrucomicrobiales</taxon>
        <taxon>Verrucomicrobiaceae</taxon>
        <taxon>Prosthecobacter</taxon>
    </lineage>
</organism>
<accession>A0A4R7S5X9</accession>
<evidence type="ECO:0000313" key="2">
    <source>
        <dbReference type="Proteomes" id="UP000295662"/>
    </source>
</evidence>
<comment type="caution">
    <text evidence="1">The sequence shown here is derived from an EMBL/GenBank/DDBJ whole genome shotgun (WGS) entry which is preliminary data.</text>
</comment>
<dbReference type="OrthoDB" id="195533at2"/>